<dbReference type="PANTHER" id="PTHR35561:SF1">
    <property type="entry name" value="RNA 2',3'-CYCLIC PHOSPHODIESTERASE"/>
    <property type="match status" value="1"/>
</dbReference>
<feature type="short sequence motif" description="HXTX 1" evidence="2">
    <location>
        <begin position="55"/>
        <end position="58"/>
    </location>
</feature>
<keyword evidence="1 2" id="KW-0378">Hydrolase</keyword>
<evidence type="ECO:0000313" key="5">
    <source>
        <dbReference type="Proteomes" id="UP000218615"/>
    </source>
</evidence>
<dbReference type="PANTHER" id="PTHR35561">
    <property type="entry name" value="RNA 2',3'-CYCLIC PHOSPHODIESTERASE"/>
    <property type="match status" value="1"/>
</dbReference>
<proteinExistence type="inferred from homology"/>
<dbReference type="EMBL" id="FZMP01000096">
    <property type="protein sequence ID" value="SNQ60499.1"/>
    <property type="molecule type" value="Genomic_DNA"/>
</dbReference>
<comment type="catalytic activity">
    <reaction evidence="2">
        <text>a 3'-end 2',3'-cyclophospho-ribonucleotide-RNA + H2O = a 3'-end 2'-phospho-ribonucleotide-RNA + H(+)</text>
        <dbReference type="Rhea" id="RHEA:11828"/>
        <dbReference type="Rhea" id="RHEA-COMP:10464"/>
        <dbReference type="Rhea" id="RHEA-COMP:17353"/>
        <dbReference type="ChEBI" id="CHEBI:15377"/>
        <dbReference type="ChEBI" id="CHEBI:15378"/>
        <dbReference type="ChEBI" id="CHEBI:83064"/>
        <dbReference type="ChEBI" id="CHEBI:173113"/>
        <dbReference type="EC" id="3.1.4.58"/>
    </reaction>
</comment>
<dbReference type="InterPro" id="IPR014051">
    <property type="entry name" value="Phosphoesterase_HXTX"/>
</dbReference>
<feature type="domain" description="Phosphoesterase HXTX" evidence="3">
    <location>
        <begin position="111"/>
        <end position="185"/>
    </location>
</feature>
<feature type="active site" description="Proton acceptor" evidence="2">
    <location>
        <position position="136"/>
    </location>
</feature>
<dbReference type="Gene3D" id="3.90.1140.10">
    <property type="entry name" value="Cyclic phosphodiesterase"/>
    <property type="match status" value="1"/>
</dbReference>
<dbReference type="SUPFAM" id="SSF55144">
    <property type="entry name" value="LigT-like"/>
    <property type="match status" value="1"/>
</dbReference>
<dbReference type="EC" id="3.1.4.58" evidence="2"/>
<evidence type="ECO:0000256" key="1">
    <source>
        <dbReference type="ARBA" id="ARBA00022801"/>
    </source>
</evidence>
<evidence type="ECO:0000259" key="3">
    <source>
        <dbReference type="Pfam" id="PF02834"/>
    </source>
</evidence>
<feature type="short sequence motif" description="HXTX 2" evidence="2">
    <location>
        <begin position="136"/>
        <end position="139"/>
    </location>
</feature>
<dbReference type="NCBIfam" id="TIGR02258">
    <property type="entry name" value="2_5_ligase"/>
    <property type="match status" value="1"/>
</dbReference>
<comment type="function">
    <text evidence="2">Hydrolyzes RNA 2',3'-cyclic phosphodiester to an RNA 2'-phosphomonoester.</text>
</comment>
<dbReference type="GO" id="GO:0008664">
    <property type="term" value="F:RNA 2',3'-cyclic 3'-phosphodiesterase activity"/>
    <property type="evidence" value="ECO:0007669"/>
    <property type="project" value="UniProtKB-EC"/>
</dbReference>
<accession>A0A284VMR8</accession>
<dbReference type="HAMAP" id="MF_01940">
    <property type="entry name" value="RNA_CPDase"/>
    <property type="match status" value="1"/>
</dbReference>
<evidence type="ECO:0000313" key="4">
    <source>
        <dbReference type="EMBL" id="SNQ60499.1"/>
    </source>
</evidence>
<sequence>MEPQIFKQTERLDNENMIRTFIAVELPEKFRPEIGKIGSILKSPGIKLVEPEIVHITMKFLGDIPEDKVESIASALSQVNCKPFEARIKGVGVFPKPAYIKVIWLGAEGDFDNLHKEIERVLAPFRFERDRQFTPHATLARVKLMGEKAALLEKINKLADIDLGSMSVSSISLKKSTLTPDGPVYQTLKEIKL</sequence>
<dbReference type="Proteomes" id="UP000218615">
    <property type="component" value="Unassembled WGS sequence"/>
</dbReference>
<keyword evidence="5" id="KW-1185">Reference proteome</keyword>
<comment type="similarity">
    <text evidence="2">Belongs to the 2H phosphoesterase superfamily. ThpR family.</text>
</comment>
<dbReference type="GO" id="GO:0004113">
    <property type="term" value="F:2',3'-cyclic-nucleotide 3'-phosphodiesterase activity"/>
    <property type="evidence" value="ECO:0007669"/>
    <property type="project" value="InterPro"/>
</dbReference>
<dbReference type="InterPro" id="IPR009097">
    <property type="entry name" value="Cyclic_Pdiesterase"/>
</dbReference>
<reference evidence="5" key="1">
    <citation type="submission" date="2017-06" db="EMBL/GenBank/DDBJ databases">
        <authorList>
            <person name="Cremers G."/>
        </authorList>
    </citation>
    <scope>NUCLEOTIDE SEQUENCE [LARGE SCALE GENOMIC DNA]</scope>
</reference>
<feature type="domain" description="Phosphoesterase HXTX" evidence="3">
    <location>
        <begin position="25"/>
        <end position="104"/>
    </location>
</feature>
<feature type="active site" description="Proton donor" evidence="2">
    <location>
        <position position="55"/>
    </location>
</feature>
<evidence type="ECO:0000256" key="2">
    <source>
        <dbReference type="HAMAP-Rule" id="MF_01940"/>
    </source>
</evidence>
<dbReference type="InterPro" id="IPR004175">
    <property type="entry name" value="RNA_CPDase"/>
</dbReference>
<dbReference type="AlphaFoldDB" id="A0A284VMR8"/>
<name>A0A284VMR8_9EURY</name>
<dbReference type="Pfam" id="PF02834">
    <property type="entry name" value="LigT_PEase"/>
    <property type="match status" value="2"/>
</dbReference>
<gene>
    <name evidence="4" type="ORF">MNV_1850008</name>
</gene>
<organism evidence="4 5">
    <name type="scientific">Candidatus Methanoperedens nitratireducens</name>
    <dbReference type="NCBI Taxonomy" id="1392998"/>
    <lineage>
        <taxon>Archaea</taxon>
        <taxon>Methanobacteriati</taxon>
        <taxon>Methanobacteriota</taxon>
        <taxon>Stenosarchaea group</taxon>
        <taxon>Methanomicrobia</taxon>
        <taxon>Methanosarcinales</taxon>
        <taxon>ANME-2 cluster</taxon>
        <taxon>Candidatus Methanoperedentaceae</taxon>
        <taxon>Candidatus Methanoperedens</taxon>
    </lineage>
</organism>
<protein>
    <recommendedName>
        <fullName evidence="2">RNA 2',3'-cyclic phosphodiesterase</fullName>
        <shortName evidence="2">RNA 2',3'-CPDase</shortName>
        <ecNumber evidence="2">3.1.4.58</ecNumber>
    </recommendedName>
</protein>